<comment type="caution">
    <text evidence="1">The sequence shown here is derived from an EMBL/GenBank/DDBJ whole genome shotgun (WGS) entry which is preliminary data.</text>
</comment>
<sequence>MQTRGYWRNRNLTFRDEAYSPAQGVSLWETCPQLAMLDPGVGFTYMEDFFAWITADWAQTKIGAGGTIALQNGKGGILRITTDALDDDGVQIQKQLPEDIFIPAAGKPIWFEAKIQLVTAAKHIESEFLIGLAITDTTVIPGVNDGIYFQKADATPAVGAVTEIGGVPTTTPGVLTL</sequence>
<dbReference type="EMBL" id="BART01030514">
    <property type="protein sequence ID" value="GAH17608.1"/>
    <property type="molecule type" value="Genomic_DNA"/>
</dbReference>
<reference evidence="1" key="1">
    <citation type="journal article" date="2014" name="Front. Microbiol.">
        <title>High frequency of phylogenetically diverse reductive dehalogenase-homologous genes in deep subseafloor sedimentary metagenomes.</title>
        <authorList>
            <person name="Kawai M."/>
            <person name="Futagami T."/>
            <person name="Toyoda A."/>
            <person name="Takaki Y."/>
            <person name="Nishi S."/>
            <person name="Hori S."/>
            <person name="Arai W."/>
            <person name="Tsubouchi T."/>
            <person name="Morono Y."/>
            <person name="Uchiyama I."/>
            <person name="Ito T."/>
            <person name="Fujiyama A."/>
            <person name="Inagaki F."/>
            <person name="Takami H."/>
        </authorList>
    </citation>
    <scope>NUCLEOTIDE SEQUENCE</scope>
    <source>
        <strain evidence="1">Expedition CK06-06</strain>
    </source>
</reference>
<organism evidence="1">
    <name type="scientific">marine sediment metagenome</name>
    <dbReference type="NCBI Taxonomy" id="412755"/>
    <lineage>
        <taxon>unclassified sequences</taxon>
        <taxon>metagenomes</taxon>
        <taxon>ecological metagenomes</taxon>
    </lineage>
</organism>
<name>X1FA32_9ZZZZ</name>
<dbReference type="AlphaFoldDB" id="X1FA32"/>
<gene>
    <name evidence="1" type="ORF">S01H4_53253</name>
</gene>
<proteinExistence type="predicted"/>
<evidence type="ECO:0000313" key="1">
    <source>
        <dbReference type="EMBL" id="GAH17608.1"/>
    </source>
</evidence>
<feature type="non-terminal residue" evidence="1">
    <location>
        <position position="177"/>
    </location>
</feature>
<protein>
    <submittedName>
        <fullName evidence="1">Uncharacterized protein</fullName>
    </submittedName>
</protein>
<accession>X1FA32</accession>